<proteinExistence type="predicted"/>
<dbReference type="AlphaFoldDB" id="A0A5C3M9G8"/>
<accession>A0A5C3M9G8</accession>
<evidence type="ECO:0000256" key="4">
    <source>
        <dbReference type="PROSITE-ProRule" id="PRU00175"/>
    </source>
</evidence>
<dbReference type="Pfam" id="PF00097">
    <property type="entry name" value="zf-C3HC4"/>
    <property type="match status" value="1"/>
</dbReference>
<organism evidence="7 8">
    <name type="scientific">Crucibulum laeve</name>
    <dbReference type="NCBI Taxonomy" id="68775"/>
    <lineage>
        <taxon>Eukaryota</taxon>
        <taxon>Fungi</taxon>
        <taxon>Dikarya</taxon>
        <taxon>Basidiomycota</taxon>
        <taxon>Agaricomycotina</taxon>
        <taxon>Agaricomycetes</taxon>
        <taxon>Agaricomycetidae</taxon>
        <taxon>Agaricales</taxon>
        <taxon>Agaricineae</taxon>
        <taxon>Nidulariaceae</taxon>
        <taxon>Crucibulum</taxon>
    </lineage>
</organism>
<dbReference type="Proteomes" id="UP000308652">
    <property type="component" value="Unassembled WGS sequence"/>
</dbReference>
<dbReference type="OrthoDB" id="6105938at2759"/>
<dbReference type="InterPro" id="IPR047134">
    <property type="entry name" value="RNF4"/>
</dbReference>
<dbReference type="SMART" id="SM00184">
    <property type="entry name" value="RING"/>
    <property type="match status" value="1"/>
</dbReference>
<keyword evidence="3" id="KW-0862">Zinc</keyword>
<dbReference type="InterPro" id="IPR001841">
    <property type="entry name" value="Znf_RING"/>
</dbReference>
<protein>
    <recommendedName>
        <fullName evidence="6">RING-type domain-containing protein</fullName>
    </recommendedName>
</protein>
<feature type="domain" description="RING-type" evidence="6">
    <location>
        <begin position="210"/>
        <end position="251"/>
    </location>
</feature>
<dbReference type="SUPFAM" id="SSF57850">
    <property type="entry name" value="RING/U-box"/>
    <property type="match status" value="1"/>
</dbReference>
<keyword evidence="8" id="KW-1185">Reference proteome</keyword>
<evidence type="ECO:0000313" key="7">
    <source>
        <dbReference type="EMBL" id="TFK41335.1"/>
    </source>
</evidence>
<dbReference type="STRING" id="68775.A0A5C3M9G8"/>
<feature type="compositionally biased region" description="Basic and acidic residues" evidence="5">
    <location>
        <begin position="148"/>
        <end position="162"/>
    </location>
</feature>
<dbReference type="Gene3D" id="3.30.40.10">
    <property type="entry name" value="Zinc/RING finger domain, C3HC4 (zinc finger)"/>
    <property type="match status" value="1"/>
</dbReference>
<dbReference type="GO" id="GO:0008270">
    <property type="term" value="F:zinc ion binding"/>
    <property type="evidence" value="ECO:0007669"/>
    <property type="project" value="UniProtKB-KW"/>
</dbReference>
<dbReference type="PANTHER" id="PTHR23041">
    <property type="entry name" value="RING FINGER DOMAIN-CONTAINING"/>
    <property type="match status" value="1"/>
</dbReference>
<evidence type="ECO:0000256" key="5">
    <source>
        <dbReference type="SAM" id="MobiDB-lite"/>
    </source>
</evidence>
<keyword evidence="1" id="KW-0479">Metal-binding</keyword>
<reference evidence="7 8" key="1">
    <citation type="journal article" date="2019" name="Nat. Ecol. Evol.">
        <title>Megaphylogeny resolves global patterns of mushroom evolution.</title>
        <authorList>
            <person name="Varga T."/>
            <person name="Krizsan K."/>
            <person name="Foldi C."/>
            <person name="Dima B."/>
            <person name="Sanchez-Garcia M."/>
            <person name="Sanchez-Ramirez S."/>
            <person name="Szollosi G.J."/>
            <person name="Szarkandi J.G."/>
            <person name="Papp V."/>
            <person name="Albert L."/>
            <person name="Andreopoulos W."/>
            <person name="Angelini C."/>
            <person name="Antonin V."/>
            <person name="Barry K.W."/>
            <person name="Bougher N.L."/>
            <person name="Buchanan P."/>
            <person name="Buyck B."/>
            <person name="Bense V."/>
            <person name="Catcheside P."/>
            <person name="Chovatia M."/>
            <person name="Cooper J."/>
            <person name="Damon W."/>
            <person name="Desjardin D."/>
            <person name="Finy P."/>
            <person name="Geml J."/>
            <person name="Haridas S."/>
            <person name="Hughes K."/>
            <person name="Justo A."/>
            <person name="Karasinski D."/>
            <person name="Kautmanova I."/>
            <person name="Kiss B."/>
            <person name="Kocsube S."/>
            <person name="Kotiranta H."/>
            <person name="LaButti K.M."/>
            <person name="Lechner B.E."/>
            <person name="Liimatainen K."/>
            <person name="Lipzen A."/>
            <person name="Lukacs Z."/>
            <person name="Mihaltcheva S."/>
            <person name="Morgado L.N."/>
            <person name="Niskanen T."/>
            <person name="Noordeloos M.E."/>
            <person name="Ohm R.A."/>
            <person name="Ortiz-Santana B."/>
            <person name="Ovrebo C."/>
            <person name="Racz N."/>
            <person name="Riley R."/>
            <person name="Savchenko A."/>
            <person name="Shiryaev A."/>
            <person name="Soop K."/>
            <person name="Spirin V."/>
            <person name="Szebenyi C."/>
            <person name="Tomsovsky M."/>
            <person name="Tulloss R.E."/>
            <person name="Uehling J."/>
            <person name="Grigoriev I.V."/>
            <person name="Vagvolgyi C."/>
            <person name="Papp T."/>
            <person name="Martin F.M."/>
            <person name="Miettinen O."/>
            <person name="Hibbett D.S."/>
            <person name="Nagy L.G."/>
        </authorList>
    </citation>
    <scope>NUCLEOTIDE SEQUENCE [LARGE SCALE GENOMIC DNA]</scope>
    <source>
        <strain evidence="7 8">CBS 166.37</strain>
    </source>
</reference>
<evidence type="ECO:0000256" key="2">
    <source>
        <dbReference type="ARBA" id="ARBA00022771"/>
    </source>
</evidence>
<evidence type="ECO:0000259" key="6">
    <source>
        <dbReference type="PROSITE" id="PS50089"/>
    </source>
</evidence>
<dbReference type="EMBL" id="ML213595">
    <property type="protein sequence ID" value="TFK41335.1"/>
    <property type="molecule type" value="Genomic_DNA"/>
</dbReference>
<sequence length="355" mass="39906">MSDDEFGVIDDLADLQDVDWNAVLAGPSVGTEATREVEQREVDILPGLSPIRQSSPDTSNHYSVDGDMDAAFLEELDQLEMRITQVPQAGPSRLTEISNTLRERSPMRASGTPQSNDIDLVRAPRFFGDGEVRPPQPMTAHRKLNRNPSDKTGDDARVEKTSRASSKRPRSAFPSPEAYPYSPNKKGKTKANYSDDLHRVLAKYEDEMTCPICCDIFVATHIGNPCGHSFCGDCGWQWTQKSRLNGCPVCRAKLTKSMPMIPNIAMDNTVEKHIQALGLSGNEEWRTGGSKLKEWTSRKEKWKQDVTERAKAASRPKACNNSRAYVRVIDFDDIARFDFAEPWLVPPEEENYDYY</sequence>
<dbReference type="PROSITE" id="PS50089">
    <property type="entry name" value="ZF_RING_2"/>
    <property type="match status" value="1"/>
</dbReference>
<dbReference type="InterPro" id="IPR018957">
    <property type="entry name" value="Znf_C3HC4_RING-type"/>
</dbReference>
<dbReference type="PANTHER" id="PTHR23041:SF78">
    <property type="entry name" value="E3 UBIQUITIN-PROTEIN LIGASE RNF4"/>
    <property type="match status" value="1"/>
</dbReference>
<keyword evidence="2 4" id="KW-0863">Zinc-finger</keyword>
<evidence type="ECO:0000256" key="3">
    <source>
        <dbReference type="ARBA" id="ARBA00022833"/>
    </source>
</evidence>
<evidence type="ECO:0000256" key="1">
    <source>
        <dbReference type="ARBA" id="ARBA00022723"/>
    </source>
</evidence>
<evidence type="ECO:0000313" key="8">
    <source>
        <dbReference type="Proteomes" id="UP000308652"/>
    </source>
</evidence>
<gene>
    <name evidence="7" type="ORF">BDQ12DRAFT_679286</name>
</gene>
<dbReference type="InterPro" id="IPR013083">
    <property type="entry name" value="Znf_RING/FYVE/PHD"/>
</dbReference>
<feature type="region of interest" description="Disordered" evidence="5">
    <location>
        <begin position="99"/>
        <end position="191"/>
    </location>
</feature>
<name>A0A5C3M9G8_9AGAR</name>